<dbReference type="GO" id="GO:0051539">
    <property type="term" value="F:4 iron, 4 sulfur cluster binding"/>
    <property type="evidence" value="ECO:0007669"/>
    <property type="project" value="UniProtKB-KW"/>
</dbReference>
<dbReference type="eggNOG" id="arCOG00946">
    <property type="taxonomic scope" value="Archaea"/>
</dbReference>
<dbReference type="SMART" id="SM00729">
    <property type="entry name" value="Elp3"/>
    <property type="match status" value="1"/>
</dbReference>
<dbReference type="CDD" id="cd01335">
    <property type="entry name" value="Radical_SAM"/>
    <property type="match status" value="1"/>
</dbReference>
<feature type="domain" description="Radical SAM core" evidence="7">
    <location>
        <begin position="68"/>
        <end position="293"/>
    </location>
</feature>
<feature type="binding site" evidence="6">
    <location>
        <position position="90"/>
    </location>
    <ligand>
        <name>[4Fe-4S] cluster</name>
        <dbReference type="ChEBI" id="CHEBI:49883"/>
        <note>4Fe-4S-S-AdoMet</note>
    </ligand>
</feature>
<dbReference type="RefSeq" id="WP_012035212.1">
    <property type="nucleotide sequence ID" value="NC_009464.1"/>
</dbReference>
<dbReference type="PANTHER" id="PTHR30352:SF5">
    <property type="entry name" value="PYRUVATE FORMATE-LYASE 1-ACTIVATING ENZYME"/>
    <property type="match status" value="1"/>
</dbReference>
<dbReference type="GeneID" id="5145726"/>
<gene>
    <name evidence="8" type="primary">pflA</name>
    <name evidence="8" type="ORF">RCIX2253</name>
</gene>
<dbReference type="PANTHER" id="PTHR30352">
    <property type="entry name" value="PYRUVATE FORMATE-LYASE-ACTIVATING ENZYME"/>
    <property type="match status" value="1"/>
</dbReference>
<evidence type="ECO:0000259" key="7">
    <source>
        <dbReference type="PROSITE" id="PS51918"/>
    </source>
</evidence>
<dbReference type="InterPro" id="IPR027596">
    <property type="entry name" value="AmmeMemoSam_rS"/>
</dbReference>
<dbReference type="SFLD" id="SFLDS00029">
    <property type="entry name" value="Radical_SAM"/>
    <property type="match status" value="1"/>
</dbReference>
<evidence type="ECO:0000256" key="2">
    <source>
        <dbReference type="ARBA" id="ARBA00022691"/>
    </source>
</evidence>
<dbReference type="AlphaFoldDB" id="Q0W2M4"/>
<dbReference type="PIRSF" id="PIRSF004869">
    <property type="entry name" value="PflX_prd"/>
    <property type="match status" value="1"/>
</dbReference>
<dbReference type="InterPro" id="IPR016431">
    <property type="entry name" value="Pyrv-formate_lyase-activ_prd"/>
</dbReference>
<dbReference type="GO" id="GO:0043365">
    <property type="term" value="F:[formate-C-acetyltransferase]-activating enzyme activity"/>
    <property type="evidence" value="ECO:0007669"/>
    <property type="project" value="UniProtKB-EC"/>
</dbReference>
<dbReference type="InterPro" id="IPR007197">
    <property type="entry name" value="rSAM"/>
</dbReference>
<evidence type="ECO:0000256" key="3">
    <source>
        <dbReference type="ARBA" id="ARBA00022723"/>
    </source>
</evidence>
<dbReference type="SUPFAM" id="SSF102114">
    <property type="entry name" value="Radical SAM enzymes"/>
    <property type="match status" value="1"/>
</dbReference>
<dbReference type="GO" id="GO:0046872">
    <property type="term" value="F:metal ion binding"/>
    <property type="evidence" value="ECO:0007669"/>
    <property type="project" value="UniProtKB-KW"/>
</dbReference>
<reference evidence="8 9" key="1">
    <citation type="journal article" date="2006" name="Science">
        <title>Genome of rice cluster I archaea -- the key methane producers in the rice rhizosphere.</title>
        <authorList>
            <person name="Erkel C."/>
            <person name="Kube M."/>
            <person name="Reinhardt R."/>
            <person name="Liesack W."/>
        </authorList>
    </citation>
    <scope>NUCLEOTIDE SEQUENCE [LARGE SCALE GENOMIC DNA]</scope>
    <source>
        <strain evidence="9">DSM 22066 / NBRC 105507 / MRE50</strain>
    </source>
</reference>
<sequence length="340" mass="38597">MLKEAILWEQAGDNKLRCNVCSYRCLIPPGRSGNCRTRKNIDGKIFSLIYGTVTSVASDPIEKKPLYHFYPGSYSYSMGSVGCSFHCEHCQNWTISQADIERVYTSDISPEQAIENAARDRCKTISWTYNEPSIWVEFTRDCAEIAHSRDIKTVYVTNGYATEEHMDVMKGLLDAYRVDIKAFTEDFYRKTCKARLAPVLESSVIAREAGMHVEVVTLLIPGLNDSPEEVRSLSKWVNDKLGPDTPVHFTRFHPMYHMDDVRPTPLQTLEQAHDIAKAEGLKYVYLGNTPGHKYESTWCPACGELLIERYGFHIIRYSIPADKKCPACGEKIPIVGEYGR</sequence>
<dbReference type="OrthoDB" id="5682at2157"/>
<dbReference type="InterPro" id="IPR013785">
    <property type="entry name" value="Aldolase_TIM"/>
</dbReference>
<dbReference type="NCBIfam" id="TIGR04337">
    <property type="entry name" value="AmmeMemoSam_rS"/>
    <property type="match status" value="1"/>
</dbReference>
<name>Q0W2M4_METAR</name>
<evidence type="ECO:0000256" key="6">
    <source>
        <dbReference type="PIRSR" id="PIRSR004869-50"/>
    </source>
</evidence>
<keyword evidence="8" id="KW-0560">Oxidoreductase</keyword>
<evidence type="ECO:0000313" key="9">
    <source>
        <dbReference type="Proteomes" id="UP000000663"/>
    </source>
</evidence>
<dbReference type="STRING" id="351160.RCIX2253"/>
<proteinExistence type="predicted"/>
<keyword evidence="1" id="KW-0004">4Fe-4S</keyword>
<evidence type="ECO:0000256" key="4">
    <source>
        <dbReference type="ARBA" id="ARBA00023004"/>
    </source>
</evidence>
<dbReference type="Proteomes" id="UP000000663">
    <property type="component" value="Chromosome"/>
</dbReference>
<dbReference type="InterPro" id="IPR058240">
    <property type="entry name" value="rSAM_sf"/>
</dbReference>
<dbReference type="InterPro" id="IPR006638">
    <property type="entry name" value="Elp3/MiaA/NifB-like_rSAM"/>
</dbReference>
<dbReference type="Gene3D" id="3.20.20.70">
    <property type="entry name" value="Aldolase class I"/>
    <property type="match status" value="1"/>
</dbReference>
<accession>Q0W2M4</accession>
<dbReference type="Pfam" id="PF04055">
    <property type="entry name" value="Radical_SAM"/>
    <property type="match status" value="1"/>
</dbReference>
<dbReference type="PATRIC" id="fig|351160.9.peg.914"/>
<evidence type="ECO:0000313" key="8">
    <source>
        <dbReference type="EMBL" id="CAJ37369.1"/>
    </source>
</evidence>
<dbReference type="SFLD" id="SFLDG01101">
    <property type="entry name" value="Uncharacterised_Radical_SAM_Su"/>
    <property type="match status" value="1"/>
</dbReference>
<keyword evidence="4 6" id="KW-0408">Iron</keyword>
<keyword evidence="9" id="KW-1185">Reference proteome</keyword>
<feature type="binding site" evidence="6">
    <location>
        <position position="87"/>
    </location>
    <ligand>
        <name>[4Fe-4S] cluster</name>
        <dbReference type="ChEBI" id="CHEBI:49883"/>
        <note>4Fe-4S-S-AdoMet</note>
    </ligand>
</feature>
<keyword evidence="8" id="KW-0670">Pyruvate</keyword>
<evidence type="ECO:0000256" key="1">
    <source>
        <dbReference type="ARBA" id="ARBA00022485"/>
    </source>
</evidence>
<dbReference type="KEGG" id="rci:RCIX2253"/>
<keyword evidence="5 6" id="KW-0411">Iron-sulfur</keyword>
<feature type="binding site" evidence="6">
    <location>
        <position position="83"/>
    </location>
    <ligand>
        <name>[4Fe-4S] cluster</name>
        <dbReference type="ChEBI" id="CHEBI:49883"/>
        <note>4Fe-4S-S-AdoMet</note>
    </ligand>
</feature>
<keyword evidence="2 6" id="KW-0949">S-adenosyl-L-methionine</keyword>
<dbReference type="EC" id="1.97.1.4" evidence="8"/>
<dbReference type="InterPro" id="IPR034457">
    <property type="entry name" value="Organic_radical-activating"/>
</dbReference>
<dbReference type="EMBL" id="AM114193">
    <property type="protein sequence ID" value="CAJ37369.1"/>
    <property type="molecule type" value="Genomic_DNA"/>
</dbReference>
<organism evidence="8 9">
    <name type="scientific">Methanocella arvoryzae (strain DSM 22066 / NBRC 105507 / MRE50)</name>
    <dbReference type="NCBI Taxonomy" id="351160"/>
    <lineage>
        <taxon>Archaea</taxon>
        <taxon>Methanobacteriati</taxon>
        <taxon>Methanobacteriota</taxon>
        <taxon>Stenosarchaea group</taxon>
        <taxon>Methanomicrobia</taxon>
        <taxon>Methanocellales</taxon>
        <taxon>Methanocellaceae</taxon>
        <taxon>Methanocella</taxon>
    </lineage>
</organism>
<protein>
    <submittedName>
        <fullName evidence="8">Pyruvate formate-lyase activating enzyme</fullName>
        <ecNumber evidence="8">1.97.1.4</ecNumber>
    </submittedName>
</protein>
<evidence type="ECO:0000256" key="5">
    <source>
        <dbReference type="ARBA" id="ARBA00023014"/>
    </source>
</evidence>
<comment type="cofactor">
    <cofactor evidence="6">
        <name>[4Fe-4S] cluster</name>
        <dbReference type="ChEBI" id="CHEBI:49883"/>
    </cofactor>
    <text evidence="6">Binds 1 [4Fe-4S] cluster. The cluster is coordinated with 3 cysteines and an exchangeable S-adenosyl-L-methionine.</text>
</comment>
<keyword evidence="3 6" id="KW-0479">Metal-binding</keyword>
<dbReference type="PROSITE" id="PS51918">
    <property type="entry name" value="RADICAL_SAM"/>
    <property type="match status" value="1"/>
</dbReference>